<comment type="similarity">
    <text evidence="6">Belongs to the EzrA family.</text>
</comment>
<dbReference type="NCBIfam" id="NF003409">
    <property type="entry name" value="PRK04778.1-3"/>
    <property type="match status" value="1"/>
</dbReference>
<feature type="topological domain" description="Extracellular" evidence="6">
    <location>
        <begin position="1"/>
        <end position="3"/>
    </location>
</feature>
<sequence>MIGVLIGIVILAIIVYLGVLAYQQRVRKQVAALTTKKESMMTIPLADEIKLVGEMSLTGHSLEKYEDLQADYTDIKEHRFERIDQQLSQLTDDSRGVNLPQLRQSLNKVTQLVNETDELIQSVQADLANLQEVDKQHRQAVHELEQKYQGLRKTLLAKNFAFGPSIDKLEERLSQLEDDFDTFTQLTKEGDHERAADVLEQLKEDTSVLDDLIADIPPLYKDLTVTYPDQVKELKSGYQQLSDQHYHFGEMNLPDLIQKIEDRINENLTTLKDLRPEDAQVVNDRIANQIDQVYDLMQTELDSKSPVDANLDGVAKFIAHAQNQSHTLLNELDRLGQNYTLDHQELETARELNEQIRTIDGIYQADVQAIADKQATYSQILEHQEHQNKDLSQIEEQQGQILKSVAGLVDEERQARETLQQFDFNLHSLRRQVENLNLPGIPQTYLDYFFVVRDEVAQLATDMDQPQIDMERITKQLLIIQTDLDTLKEKTEDLIDSSQLAEQLLQYANRYQVSHEDVATASKKASQLFEKDYQYAQALETIATVLDEVEPGSYKRLEDAYYNRKGTQKPEKKTEE</sequence>
<reference evidence="8" key="1">
    <citation type="journal article" date="2019" name="Int. J. Syst. Evol. Microbiol.">
        <title>The Global Catalogue of Microorganisms (GCM) 10K type strain sequencing project: providing services to taxonomists for standard genome sequencing and annotation.</title>
        <authorList>
            <consortium name="The Broad Institute Genomics Platform"/>
            <consortium name="The Broad Institute Genome Sequencing Center for Infectious Disease"/>
            <person name="Wu L."/>
            <person name="Ma J."/>
        </authorList>
    </citation>
    <scope>NUCLEOTIDE SEQUENCE [LARGE SCALE GENOMIC DNA]</scope>
    <source>
        <strain evidence="8">CCM 8907</strain>
    </source>
</reference>
<proteinExistence type="inferred from homology"/>
<evidence type="ECO:0000313" key="8">
    <source>
        <dbReference type="Proteomes" id="UP001596191"/>
    </source>
</evidence>
<comment type="subcellular location">
    <subcellularLocation>
        <location evidence="6">Cell membrane</location>
        <topology evidence="6">Single-pass membrane protein</topology>
    </subcellularLocation>
    <text evidence="6">Colocalized with FtsZ to the nascent septal site.</text>
</comment>
<feature type="coiled-coil region" evidence="6">
    <location>
        <begin position="113"/>
        <end position="186"/>
    </location>
</feature>
<evidence type="ECO:0000256" key="3">
    <source>
        <dbReference type="ARBA" id="ARBA00023054"/>
    </source>
</evidence>
<keyword evidence="8" id="KW-1185">Reference proteome</keyword>
<comment type="caution">
    <text evidence="7">The sequence shown here is derived from an EMBL/GenBank/DDBJ whole genome shotgun (WGS) entry which is preliminary data.</text>
</comment>
<keyword evidence="6" id="KW-1003">Cell membrane</keyword>
<keyword evidence="6" id="KW-0132">Cell division</keyword>
<feature type="topological domain" description="Cytoplasmic" evidence="6">
    <location>
        <begin position="23"/>
        <end position="576"/>
    </location>
</feature>
<dbReference type="InterPro" id="IPR010379">
    <property type="entry name" value="EzrA"/>
</dbReference>
<keyword evidence="3 6" id="KW-0175">Coiled coil</keyword>
<keyword evidence="1 6" id="KW-0812">Transmembrane</keyword>
<evidence type="ECO:0000256" key="2">
    <source>
        <dbReference type="ARBA" id="ARBA00022989"/>
    </source>
</evidence>
<protein>
    <recommendedName>
        <fullName evidence="6">Septation ring formation regulator EzrA</fullName>
    </recommendedName>
</protein>
<keyword evidence="2 6" id="KW-1133">Transmembrane helix</keyword>
<evidence type="ECO:0000256" key="5">
    <source>
        <dbReference type="ARBA" id="ARBA00023210"/>
    </source>
</evidence>
<dbReference type="Proteomes" id="UP001596191">
    <property type="component" value="Unassembled WGS sequence"/>
</dbReference>
<keyword evidence="5 6" id="KW-0717">Septation</keyword>
<evidence type="ECO:0000256" key="4">
    <source>
        <dbReference type="ARBA" id="ARBA00023136"/>
    </source>
</evidence>
<organism evidence="7 8">
    <name type="scientific">Levilactobacillus tangyuanensis</name>
    <dbReference type="NCBI Taxonomy" id="2486021"/>
    <lineage>
        <taxon>Bacteria</taxon>
        <taxon>Bacillati</taxon>
        <taxon>Bacillota</taxon>
        <taxon>Bacilli</taxon>
        <taxon>Lactobacillales</taxon>
        <taxon>Lactobacillaceae</taxon>
        <taxon>Levilactobacillus</taxon>
    </lineage>
</organism>
<comment type="function">
    <text evidence="6">Negative regulator of FtsZ ring formation; modulates the frequency and position of FtsZ ring formation. Inhibits FtsZ ring formation at polar sites. Interacts either with FtsZ or with one of its binding partners to promote depolymerization.</text>
</comment>
<gene>
    <name evidence="6 7" type="primary">ezrA</name>
    <name evidence="7" type="ORF">ACFQET_09310</name>
</gene>
<dbReference type="EMBL" id="JBHSSJ010000013">
    <property type="protein sequence ID" value="MFC6275697.1"/>
    <property type="molecule type" value="Genomic_DNA"/>
</dbReference>
<dbReference type="Pfam" id="PF06160">
    <property type="entry name" value="EzrA"/>
    <property type="match status" value="1"/>
</dbReference>
<dbReference type="RefSeq" id="WP_125642432.1">
    <property type="nucleotide sequence ID" value="NZ_JBHSSJ010000013.1"/>
</dbReference>
<dbReference type="HAMAP" id="MF_00728">
    <property type="entry name" value="EzrA"/>
    <property type="match status" value="1"/>
</dbReference>
<evidence type="ECO:0000256" key="6">
    <source>
        <dbReference type="HAMAP-Rule" id="MF_00728"/>
    </source>
</evidence>
<accession>A0ABW1TQ85</accession>
<name>A0ABW1TQ85_9LACO</name>
<evidence type="ECO:0000256" key="1">
    <source>
        <dbReference type="ARBA" id="ARBA00022692"/>
    </source>
</evidence>
<keyword evidence="6" id="KW-0131">Cell cycle</keyword>
<evidence type="ECO:0000313" key="7">
    <source>
        <dbReference type="EMBL" id="MFC6275697.1"/>
    </source>
</evidence>
<keyword evidence="4 6" id="KW-0472">Membrane</keyword>